<dbReference type="InterPro" id="IPR029453">
    <property type="entry name" value="Rictor_IV"/>
</dbReference>
<evidence type="ECO:0000259" key="4">
    <source>
        <dbReference type="SMART" id="SM01308"/>
    </source>
</evidence>
<dbReference type="Gene3D" id="1.25.10.10">
    <property type="entry name" value="Leucine-rich Repeat Variant"/>
    <property type="match status" value="2"/>
</dbReference>
<feature type="region of interest" description="Disordered" evidence="2">
    <location>
        <begin position="1260"/>
        <end position="1306"/>
    </location>
</feature>
<evidence type="ECO:0000313" key="7">
    <source>
        <dbReference type="Proteomes" id="UP001159405"/>
    </source>
</evidence>
<gene>
    <name evidence="6" type="ORF">PLOB_00037658</name>
</gene>
<feature type="region of interest" description="Disordered" evidence="2">
    <location>
        <begin position="1324"/>
        <end position="1472"/>
    </location>
</feature>
<dbReference type="SMART" id="SM01307">
    <property type="entry name" value="RICTOR_M"/>
    <property type="match status" value="1"/>
</dbReference>
<feature type="compositionally biased region" description="Low complexity" evidence="2">
    <location>
        <begin position="1577"/>
        <end position="1590"/>
    </location>
</feature>
<feature type="region of interest" description="Disordered" evidence="2">
    <location>
        <begin position="1564"/>
        <end position="1590"/>
    </location>
</feature>
<evidence type="ECO:0000256" key="1">
    <source>
        <dbReference type="ARBA" id="ARBA00008878"/>
    </source>
</evidence>
<dbReference type="PANTHER" id="PTHR13298">
    <property type="entry name" value="CYTOSOLIC REGULATOR PIANISSIMO"/>
    <property type="match status" value="1"/>
</dbReference>
<dbReference type="Pfam" id="PF14668">
    <property type="entry name" value="RICTOR_V"/>
    <property type="match status" value="1"/>
</dbReference>
<feature type="region of interest" description="Disordered" evidence="2">
    <location>
        <begin position="1122"/>
        <end position="1145"/>
    </location>
</feature>
<feature type="compositionally biased region" description="Polar residues" evidence="2">
    <location>
        <begin position="1288"/>
        <end position="1306"/>
    </location>
</feature>
<dbReference type="Proteomes" id="UP001159405">
    <property type="component" value="Unassembled WGS sequence"/>
</dbReference>
<feature type="compositionally biased region" description="Basic and acidic residues" evidence="2">
    <location>
        <begin position="1353"/>
        <end position="1364"/>
    </location>
</feature>
<dbReference type="EMBL" id="CALNXK010000055">
    <property type="protein sequence ID" value="CAH3134888.1"/>
    <property type="molecule type" value="Genomic_DNA"/>
</dbReference>
<evidence type="ECO:0008006" key="8">
    <source>
        <dbReference type="Google" id="ProtNLM"/>
    </source>
</evidence>
<dbReference type="InterPro" id="IPR028267">
    <property type="entry name" value="Pianissimo_N"/>
</dbReference>
<protein>
    <recommendedName>
        <fullName evidence="8">Rapamycin-insensitive companion of mTOR</fullName>
    </recommendedName>
</protein>
<dbReference type="SMART" id="SM01303">
    <property type="entry name" value="RasGEF_N_2"/>
    <property type="match status" value="1"/>
</dbReference>
<dbReference type="PANTHER" id="PTHR13298:SF11">
    <property type="entry name" value="RAPAMYCIN-INSENSITIVE COMPANION OF MTOR"/>
    <property type="match status" value="1"/>
</dbReference>
<feature type="compositionally biased region" description="Polar residues" evidence="2">
    <location>
        <begin position="1460"/>
        <end position="1469"/>
    </location>
</feature>
<comment type="similarity">
    <text evidence="1">Belongs to the RICTOR family.</text>
</comment>
<dbReference type="SUPFAM" id="SSF48371">
    <property type="entry name" value="ARM repeat"/>
    <property type="match status" value="1"/>
</dbReference>
<feature type="compositionally biased region" description="Basic and acidic residues" evidence="2">
    <location>
        <begin position="1415"/>
        <end position="1433"/>
    </location>
</feature>
<name>A0ABN8P5Y8_9CNID</name>
<evidence type="ECO:0000256" key="2">
    <source>
        <dbReference type="SAM" id="MobiDB-lite"/>
    </source>
</evidence>
<dbReference type="InterPro" id="IPR016024">
    <property type="entry name" value="ARM-type_fold"/>
</dbReference>
<feature type="compositionally biased region" description="Low complexity" evidence="2">
    <location>
        <begin position="1444"/>
        <end position="1457"/>
    </location>
</feature>
<feature type="region of interest" description="Disordered" evidence="2">
    <location>
        <begin position="1"/>
        <end position="22"/>
    </location>
</feature>
<keyword evidence="7" id="KW-1185">Reference proteome</keyword>
<dbReference type="SMART" id="SM01310">
    <property type="entry name" value="RICTOR_V"/>
    <property type="match status" value="1"/>
</dbReference>
<sequence length="1936" mass="215924">MRRNFSGPGGRYDNFDEPAPLDLSRDPVDNMKDLLNQITSKEMSTAKRMGYVNNFTKLIQSVGENVNLGYSLEDIIKCLMLPLVSTAKEVRAAGLRAFRHLFSDSKTLSKMLDFRIDIFVVRSMDMVHSAFEVERVQALRLIRKVIAVSPELFPMSMGAALVSVGNDEGDDADRLRRACVATLCELAVKNITTASYCGGINTIIRNILDTQLPRFNESLMATLLYLLNSPESRLYMRSDVGLESILAPFTDLHYRHNPDTPETHLRDDRNNRLQASKMAIVTVFRSWSGIISLCRPDGKGVQSLLGVFCLPNSDVRRGVMEILFEIFQLKEPDWTDDFQQALVSVDPCQMQDSWKLSEGFVAEEGKALLPHRATGRTNLAKNYIALVLAAFINAGLLESLVEVITSSDPFISVRATILLGELLHLANTLLPPECSSHTHCVPMLVNTASLFEVTSEERSRASIAVNCLDRLHQTKKRGLVPCSLYLTLITSKAHTLEPKVKPDKLHRDRLTACLSKEIDDPIFATLRDTQVMMERDFRNWDWDLIGSTLQSPSITMRKLEETSNLKFVRNLLYFYKPSSQRFCVVHISDPQAKTFSEVGCLLVDFLIENEDLTEGLMLQELVVDIGECLQEVLLQHSKALSPSITTGVLSNNNVLSTLSRDYFLFLGKVACTKGGSKLLERTGIYQYLLELCSLPSRDSLQKLIVASLDYSHSGIPRIILSKILTASSPATRLYATSHMRVLLRARVLFFHSWGIELLVTQLYDTDSDVAMEAADVLDEACEDEANLQYLVELSPVLLHLGDKGIRLLTRFLSVESGLKYLNYRNYLIPLMDQWRMHYNKAYVHWVEELLAESLTSYVKQKDENTFIRRTNKRTVVKDAYLPPHLYGQLVQKKSGFKLLQKTNDVELLVSTLQTVEPKTREDVLEIKAALWALGHVGSTNWGINFLVEEAIVPLIVSLAEECENFTIRGTCYYVVGLIAKTREGTDILHDLEWESIRHIGEDAWPLVETSIENKEEVIPFGHIRGESLSTPVSGSSFSSYPFGAMTETDRAGGIYLGEENKDTEGSTAYDKLSGIYLGEDKGPTRKASRDDSNEGGILSQWYKNAERMRKIVTRERGHYDERSGVYLGEDSSSATPPSDGIQLPAPGGIMERLFAESGFDINMLTNRESKLTHKRNFSEGNFTGGSFREKMAPYERFESKRRAHSNVDRVPPPLQTVGEHTGGDLLSPNNHGLVPSHKHTVSAPCETDLSRVDKMFDRDRADGRSLSETSSDSAIKMDIRRRSDSEATDLSTPISMHVRSGSNLSSASMDSGDFLEMYISSRSRASSSTSEPGVYLQTNSPTNQSLMSIASDDTSKTLDDKDRPLNSSGESFQGVLSLESPPSGTLVRDAARSSSPVGNGIQKEERKNFPGAERLQNELESRPRSLSFTEKRRMGSPSLGMIPETRSSSFSGSTEFSKIATKSRSSTVPELTHVPPMENLNDLQGSCKSLAEVKILSDKTIVFRASSDPKTRALSVDSASTSGLRRDRLLANSSQLSLDESDASVSRSRGSSFEKAEVARKLGLKSGDLSPAKRTRSTSSGNSSTDGYSSKRILNKNKLCSSIENITVVSGDTRRNSCASPEQSLFTSSRNAFGYTALSTLRRQRSFNRELEAKVNAFGAARTGYAISRSMSAVEFSSYSNKRDSLASISSAFDYRQFTPSSKNTVNEFLGLSLPLDLSRLFQTEAYEFQGSWPDHFVSTPTLMPPIVVRSKEGESHDQSRCLHCMHSSRVGPGRDRSKSSEHVLDGEWNRLTPVLEAKFENTDSASECSYIASTADSTLSVTNHTHVNKSKLDENTPEGKRMIRDEILRLVASLSSVVGSRSHQEELSKLKERFPHMFQDLCLYCEVSDVLGLYKFRLHIRRFVQGLFANVIFDPIIEQADFVINRERKNSTSES</sequence>
<dbReference type="SMART" id="SM01308">
    <property type="entry name" value="RICTOR_N"/>
    <property type="match status" value="1"/>
</dbReference>
<feature type="compositionally biased region" description="Polar residues" evidence="2">
    <location>
        <begin position="1336"/>
        <end position="1348"/>
    </location>
</feature>
<feature type="domain" description="Rapamycin-insensitive companion of mTOR N-terminal" evidence="4">
    <location>
        <begin position="49"/>
        <end position="431"/>
    </location>
</feature>
<evidence type="ECO:0000313" key="6">
    <source>
        <dbReference type="EMBL" id="CAH3134888.1"/>
    </source>
</evidence>
<proteinExistence type="inferred from homology"/>
<dbReference type="Pfam" id="PF14664">
    <property type="entry name" value="RICTOR_N"/>
    <property type="match status" value="1"/>
</dbReference>
<dbReference type="InterPro" id="IPR011989">
    <property type="entry name" value="ARM-like"/>
</dbReference>
<dbReference type="InterPro" id="IPR029452">
    <property type="entry name" value="RICTOR_V"/>
</dbReference>
<feature type="domain" description="Rapamycin-insensitive companion of mTOR middle" evidence="3">
    <location>
        <begin position="518"/>
        <end position="745"/>
    </location>
</feature>
<accession>A0ABN8P5Y8</accession>
<dbReference type="Pfam" id="PF14663">
    <property type="entry name" value="RasGEF_N_2"/>
    <property type="match status" value="1"/>
</dbReference>
<dbReference type="Pfam" id="PF14666">
    <property type="entry name" value="RICTOR_M"/>
    <property type="match status" value="1"/>
</dbReference>
<reference evidence="6 7" key="1">
    <citation type="submission" date="2022-05" db="EMBL/GenBank/DDBJ databases">
        <authorList>
            <consortium name="Genoscope - CEA"/>
            <person name="William W."/>
        </authorList>
    </citation>
    <scope>NUCLEOTIDE SEQUENCE [LARGE SCALE GENOMIC DNA]</scope>
</reference>
<feature type="compositionally biased region" description="Basic and acidic residues" evidence="2">
    <location>
        <begin position="1275"/>
        <end position="1285"/>
    </location>
</feature>
<evidence type="ECO:0000259" key="3">
    <source>
        <dbReference type="SMART" id="SM01307"/>
    </source>
</evidence>
<feature type="domain" description="Rapamycin-insensitive companion of mTOR" evidence="5">
    <location>
        <begin position="923"/>
        <end position="995"/>
    </location>
</feature>
<comment type="caution">
    <text evidence="6">The sequence shown here is derived from an EMBL/GenBank/DDBJ whole genome shotgun (WGS) entry which is preliminary data.</text>
</comment>
<organism evidence="6 7">
    <name type="scientific">Porites lobata</name>
    <dbReference type="NCBI Taxonomy" id="104759"/>
    <lineage>
        <taxon>Eukaryota</taxon>
        <taxon>Metazoa</taxon>
        <taxon>Cnidaria</taxon>
        <taxon>Anthozoa</taxon>
        <taxon>Hexacorallia</taxon>
        <taxon>Scleractinia</taxon>
        <taxon>Fungiina</taxon>
        <taxon>Poritidae</taxon>
        <taxon>Porites</taxon>
    </lineage>
</organism>
<evidence type="ECO:0000259" key="5">
    <source>
        <dbReference type="SMART" id="SM01310"/>
    </source>
</evidence>
<dbReference type="InterPro" id="IPR028268">
    <property type="entry name" value="Pianissimo_fam"/>
</dbReference>
<dbReference type="InterPro" id="IPR029451">
    <property type="entry name" value="RICTOR_M"/>
</dbReference>